<dbReference type="GO" id="GO:0008270">
    <property type="term" value="F:zinc ion binding"/>
    <property type="evidence" value="ECO:0007669"/>
    <property type="project" value="UniProtKB-KW"/>
</dbReference>
<dbReference type="SMART" id="SM00647">
    <property type="entry name" value="IBR"/>
    <property type="match status" value="1"/>
</dbReference>
<name>A0A074WB03_9PEZI</name>
<keyword evidence="4" id="KW-0479">Metal-binding</keyword>
<dbReference type="HOGENOM" id="CLU_057738_3_0_1"/>
<keyword evidence="7" id="KW-0833">Ubl conjugation pathway</keyword>
<evidence type="ECO:0000313" key="11">
    <source>
        <dbReference type="Proteomes" id="UP000027730"/>
    </source>
</evidence>
<dbReference type="Proteomes" id="UP000027730">
    <property type="component" value="Unassembled WGS sequence"/>
</dbReference>
<keyword evidence="3" id="KW-0808">Transferase</keyword>
<keyword evidence="11" id="KW-1185">Reference proteome</keyword>
<dbReference type="EMBL" id="KL584726">
    <property type="protein sequence ID" value="KEQ68764.1"/>
    <property type="molecule type" value="Genomic_DNA"/>
</dbReference>
<dbReference type="AlphaFoldDB" id="A0A074WB03"/>
<evidence type="ECO:0000256" key="6">
    <source>
        <dbReference type="ARBA" id="ARBA00022771"/>
    </source>
</evidence>
<dbReference type="GO" id="GO:0016567">
    <property type="term" value="P:protein ubiquitination"/>
    <property type="evidence" value="ECO:0007669"/>
    <property type="project" value="InterPro"/>
</dbReference>
<dbReference type="GeneID" id="25412551"/>
<dbReference type="RefSeq" id="XP_013422924.1">
    <property type="nucleotide sequence ID" value="XM_013567470.1"/>
</dbReference>
<keyword evidence="5" id="KW-0677">Repeat</keyword>
<gene>
    <name evidence="10" type="ORF">M436DRAFT_57838</name>
</gene>
<sequence length="191" mass="21704">MERRERTCVVCDDTKHQDEFPSTEEVSSHRHGADVCRDCYINHIEVEIDSKQWNEVACPECMTTLSFHEVKSLTNDESFAKYERACVRATLSADPDFRHCLSATCSSGQLHSGGSGEPIFRCEECGYKHCVVCETNWHEDQTCEEFQATRQLSLNAEDEKSQQEVEKISKPCPQCHVRIEKIGGCDGMTCQ</sequence>
<feature type="domain" description="RING-type" evidence="9">
    <location>
        <begin position="4"/>
        <end position="191"/>
    </location>
</feature>
<reference evidence="10 11" key="1">
    <citation type="journal article" date="2014" name="BMC Genomics">
        <title>Genome sequencing of four Aureobasidium pullulans varieties: biotechnological potential, stress tolerance, and description of new species.</title>
        <authorList>
            <person name="Gostin Ar C."/>
            <person name="Ohm R.A."/>
            <person name="Kogej T."/>
            <person name="Sonjak S."/>
            <person name="Turk M."/>
            <person name="Zajc J."/>
            <person name="Zalar P."/>
            <person name="Grube M."/>
            <person name="Sun H."/>
            <person name="Han J."/>
            <person name="Sharma A."/>
            <person name="Chiniquy J."/>
            <person name="Ngan C.Y."/>
            <person name="Lipzen A."/>
            <person name="Barry K."/>
            <person name="Grigoriev I.V."/>
            <person name="Gunde-Cimerman N."/>
        </authorList>
    </citation>
    <scope>NUCLEOTIDE SEQUENCE [LARGE SCALE GENOMIC DNA]</scope>
    <source>
        <strain evidence="10 11">CBS 147.97</strain>
    </source>
</reference>
<dbReference type="Gene3D" id="1.20.120.1750">
    <property type="match status" value="1"/>
</dbReference>
<organism evidence="10 11">
    <name type="scientific">Aureobasidium namibiae CBS 147.97</name>
    <dbReference type="NCBI Taxonomy" id="1043004"/>
    <lineage>
        <taxon>Eukaryota</taxon>
        <taxon>Fungi</taxon>
        <taxon>Dikarya</taxon>
        <taxon>Ascomycota</taxon>
        <taxon>Pezizomycotina</taxon>
        <taxon>Dothideomycetes</taxon>
        <taxon>Dothideomycetidae</taxon>
        <taxon>Dothideales</taxon>
        <taxon>Saccotheciaceae</taxon>
        <taxon>Aureobasidium</taxon>
    </lineage>
</organism>
<dbReference type="InterPro" id="IPR002867">
    <property type="entry name" value="IBR_dom"/>
</dbReference>
<comment type="catalytic activity">
    <reaction evidence="1">
        <text>[E2 ubiquitin-conjugating enzyme]-S-ubiquitinyl-L-cysteine + [acceptor protein]-L-lysine = [E2 ubiquitin-conjugating enzyme]-L-cysteine + [acceptor protein]-N(6)-ubiquitinyl-L-lysine.</text>
        <dbReference type="EC" id="2.3.2.31"/>
    </reaction>
</comment>
<evidence type="ECO:0000256" key="2">
    <source>
        <dbReference type="ARBA" id="ARBA00012251"/>
    </source>
</evidence>
<dbReference type="SUPFAM" id="SSF57850">
    <property type="entry name" value="RING/U-box"/>
    <property type="match status" value="3"/>
</dbReference>
<dbReference type="InterPro" id="IPR013083">
    <property type="entry name" value="Znf_RING/FYVE/PHD"/>
</dbReference>
<dbReference type="InterPro" id="IPR044066">
    <property type="entry name" value="TRIAD_supradom"/>
</dbReference>
<dbReference type="InterPro" id="IPR031127">
    <property type="entry name" value="E3_UB_ligase_RBR"/>
</dbReference>
<protein>
    <recommendedName>
        <fullName evidence="2">RBR-type E3 ubiquitin transferase</fullName>
        <ecNumber evidence="2">2.3.2.31</ecNumber>
    </recommendedName>
</protein>
<dbReference type="Pfam" id="PF01485">
    <property type="entry name" value="IBR"/>
    <property type="match status" value="1"/>
</dbReference>
<evidence type="ECO:0000256" key="7">
    <source>
        <dbReference type="ARBA" id="ARBA00022786"/>
    </source>
</evidence>
<evidence type="ECO:0000256" key="5">
    <source>
        <dbReference type="ARBA" id="ARBA00022737"/>
    </source>
</evidence>
<proteinExistence type="predicted"/>
<dbReference type="OrthoDB" id="1431934at2759"/>
<evidence type="ECO:0000256" key="3">
    <source>
        <dbReference type="ARBA" id="ARBA00022679"/>
    </source>
</evidence>
<dbReference type="STRING" id="1043004.A0A074WB03"/>
<dbReference type="Gene3D" id="3.30.40.10">
    <property type="entry name" value="Zinc/RING finger domain, C3HC4 (zinc finger)"/>
    <property type="match status" value="1"/>
</dbReference>
<dbReference type="PROSITE" id="PS51873">
    <property type="entry name" value="TRIAD"/>
    <property type="match status" value="1"/>
</dbReference>
<evidence type="ECO:0000256" key="8">
    <source>
        <dbReference type="ARBA" id="ARBA00022833"/>
    </source>
</evidence>
<keyword evidence="8" id="KW-0862">Zinc</keyword>
<dbReference type="PANTHER" id="PTHR11685">
    <property type="entry name" value="RBR FAMILY RING FINGER AND IBR DOMAIN-CONTAINING"/>
    <property type="match status" value="1"/>
</dbReference>
<evidence type="ECO:0000313" key="10">
    <source>
        <dbReference type="EMBL" id="KEQ68764.1"/>
    </source>
</evidence>
<dbReference type="GO" id="GO:0061630">
    <property type="term" value="F:ubiquitin protein ligase activity"/>
    <property type="evidence" value="ECO:0007669"/>
    <property type="project" value="UniProtKB-EC"/>
</dbReference>
<evidence type="ECO:0000259" key="9">
    <source>
        <dbReference type="PROSITE" id="PS51873"/>
    </source>
</evidence>
<evidence type="ECO:0000256" key="1">
    <source>
        <dbReference type="ARBA" id="ARBA00001798"/>
    </source>
</evidence>
<keyword evidence="6" id="KW-0863">Zinc-finger</keyword>
<accession>A0A074WB03</accession>
<evidence type="ECO:0000256" key="4">
    <source>
        <dbReference type="ARBA" id="ARBA00022723"/>
    </source>
</evidence>
<dbReference type="EC" id="2.3.2.31" evidence="2"/>